<evidence type="ECO:0000313" key="1">
    <source>
        <dbReference type="EMBL" id="KAK3285505.1"/>
    </source>
</evidence>
<keyword evidence="2" id="KW-1185">Reference proteome</keyword>
<comment type="caution">
    <text evidence="1">The sequence shown here is derived from an EMBL/GenBank/DDBJ whole genome shotgun (WGS) entry which is preliminary data.</text>
</comment>
<dbReference type="Proteomes" id="UP001190700">
    <property type="component" value="Unassembled WGS sequence"/>
</dbReference>
<gene>
    <name evidence="1" type="ORF">CYMTET_6891</name>
</gene>
<organism evidence="1 2">
    <name type="scientific">Cymbomonas tetramitiformis</name>
    <dbReference type="NCBI Taxonomy" id="36881"/>
    <lineage>
        <taxon>Eukaryota</taxon>
        <taxon>Viridiplantae</taxon>
        <taxon>Chlorophyta</taxon>
        <taxon>Pyramimonadophyceae</taxon>
        <taxon>Pyramimonadales</taxon>
        <taxon>Pyramimonadaceae</taxon>
        <taxon>Cymbomonas</taxon>
    </lineage>
</organism>
<reference evidence="1 2" key="1">
    <citation type="journal article" date="2015" name="Genome Biol. Evol.">
        <title>Comparative Genomics of a Bacterivorous Green Alga Reveals Evolutionary Causalities and Consequences of Phago-Mixotrophic Mode of Nutrition.</title>
        <authorList>
            <person name="Burns J.A."/>
            <person name="Paasch A."/>
            <person name="Narechania A."/>
            <person name="Kim E."/>
        </authorList>
    </citation>
    <scope>NUCLEOTIDE SEQUENCE [LARGE SCALE GENOMIC DNA]</scope>
    <source>
        <strain evidence="1 2">PLY_AMNH</strain>
    </source>
</reference>
<accession>A0AAE0GW52</accession>
<proteinExistence type="predicted"/>
<evidence type="ECO:0000313" key="2">
    <source>
        <dbReference type="Proteomes" id="UP001190700"/>
    </source>
</evidence>
<dbReference type="EMBL" id="LGRX02001790">
    <property type="protein sequence ID" value="KAK3285505.1"/>
    <property type="molecule type" value="Genomic_DNA"/>
</dbReference>
<sequence length="169" mass="18950">MNLEEFDQYGSMFGRISRTRESEALELVTSEATGELDNLNLQEAGEYGTLFGRLLPRSCSELMEPCTPGRGDVCNLTHKLIYRDFSENGTEGSVKSLEPKRHSIEAKLREKMEEEAEERFGKRSISDKQGAAVTALGRLLRRISPNIFAYPVQTFAGWMVHRVKCAATG</sequence>
<protein>
    <submittedName>
        <fullName evidence="1">Uncharacterized protein</fullName>
    </submittedName>
</protein>
<dbReference type="AlphaFoldDB" id="A0AAE0GW52"/>
<name>A0AAE0GW52_9CHLO</name>